<name>A0A1J5E2Q6_9BACT</name>
<dbReference type="SUPFAM" id="SSF54909">
    <property type="entry name" value="Dimeric alpha+beta barrel"/>
    <property type="match status" value="1"/>
</dbReference>
<feature type="domain" description="HTH asnC-type" evidence="4">
    <location>
        <begin position="1"/>
        <end position="81"/>
    </location>
</feature>
<dbReference type="PANTHER" id="PTHR43413:SF7">
    <property type="entry name" value="HTH-TYPE TRANSCRIPTIONAL REGULATOR PTR2"/>
    <property type="match status" value="1"/>
</dbReference>
<protein>
    <submittedName>
        <fullName evidence="5">AsnC family transcriptional regulator</fullName>
    </submittedName>
</protein>
<evidence type="ECO:0000313" key="6">
    <source>
        <dbReference type="Proteomes" id="UP000183085"/>
    </source>
</evidence>
<gene>
    <name evidence="5" type="ORF">AUJ95_06185</name>
</gene>
<accession>A0A1J5E2Q6</accession>
<dbReference type="EMBL" id="MNYI01000166">
    <property type="protein sequence ID" value="OIP38882.1"/>
    <property type="molecule type" value="Genomic_DNA"/>
</dbReference>
<dbReference type="InterPro" id="IPR000485">
    <property type="entry name" value="AsnC-type_HTH_dom"/>
</dbReference>
<evidence type="ECO:0000256" key="2">
    <source>
        <dbReference type="ARBA" id="ARBA00023125"/>
    </source>
</evidence>
<dbReference type="Pfam" id="PF01037">
    <property type="entry name" value="AsnC_trans_reg"/>
    <property type="match status" value="1"/>
</dbReference>
<keyword evidence="2" id="KW-0238">DNA-binding</keyword>
<dbReference type="PANTHER" id="PTHR43413">
    <property type="entry name" value="TRANSCRIPTIONAL REGULATOR, ASNC FAMILY"/>
    <property type="match status" value="1"/>
</dbReference>
<dbReference type="PRINTS" id="PR00033">
    <property type="entry name" value="HTHASNC"/>
</dbReference>
<dbReference type="InterPro" id="IPR019888">
    <property type="entry name" value="Tscrpt_reg_AsnC-like"/>
</dbReference>
<sequence>MDTKDREILEILEKDAKIPLAKIALMIALDEEDVKSRVENLEKKEIILQYKTIIDWEKTDEEKVYAFIEVRVIPKKNTGFDAIAKRIYNFPEVHSMYLMAGDYDFAVVVEGKSMKELAYFVAEKLSPLPHIQSTGTHFLLKKYKLDGKIIEEETMDKRLAMTL</sequence>
<dbReference type="Gene3D" id="1.10.10.10">
    <property type="entry name" value="Winged helix-like DNA-binding domain superfamily/Winged helix DNA-binding domain"/>
    <property type="match status" value="1"/>
</dbReference>
<dbReference type="AlphaFoldDB" id="A0A1J5E2Q6"/>
<dbReference type="InterPro" id="IPR036388">
    <property type="entry name" value="WH-like_DNA-bd_sf"/>
</dbReference>
<reference evidence="5 6" key="1">
    <citation type="journal article" date="2016" name="Environ. Microbiol.">
        <title>Genomic resolution of a cold subsurface aquifer community provides metabolic insights for novel microbes adapted to high CO concentrations.</title>
        <authorList>
            <person name="Probst A.J."/>
            <person name="Castelle C.J."/>
            <person name="Singh A."/>
            <person name="Brown C.T."/>
            <person name="Anantharaman K."/>
            <person name="Sharon I."/>
            <person name="Hug L.A."/>
            <person name="Burstein D."/>
            <person name="Emerson J.B."/>
            <person name="Thomas B.C."/>
            <person name="Banfield J.F."/>
        </authorList>
    </citation>
    <scope>NUCLEOTIDE SEQUENCE [LARGE SCALE GENOMIC DNA]</scope>
    <source>
        <strain evidence="5">CG2_30_40_21</strain>
    </source>
</reference>
<dbReference type="GO" id="GO:0043565">
    <property type="term" value="F:sequence-specific DNA binding"/>
    <property type="evidence" value="ECO:0007669"/>
    <property type="project" value="InterPro"/>
</dbReference>
<organism evidence="5 6">
    <name type="scientific">Candidatus Desantisbacteria bacterium CG2_30_40_21</name>
    <dbReference type="NCBI Taxonomy" id="1817895"/>
    <lineage>
        <taxon>Bacteria</taxon>
        <taxon>Candidatus Desantisiibacteriota</taxon>
    </lineage>
</organism>
<keyword evidence="3" id="KW-0804">Transcription</keyword>
<dbReference type="Gene3D" id="3.30.70.920">
    <property type="match status" value="1"/>
</dbReference>
<evidence type="ECO:0000313" key="5">
    <source>
        <dbReference type="EMBL" id="OIP38882.1"/>
    </source>
</evidence>
<keyword evidence="1" id="KW-0805">Transcription regulation</keyword>
<dbReference type="STRING" id="1817895.AUJ95_06185"/>
<dbReference type="InterPro" id="IPR011008">
    <property type="entry name" value="Dimeric_a/b-barrel"/>
</dbReference>
<dbReference type="InterPro" id="IPR036390">
    <property type="entry name" value="WH_DNA-bd_sf"/>
</dbReference>
<dbReference type="Pfam" id="PF13404">
    <property type="entry name" value="HTH_AsnC-type"/>
    <property type="match status" value="1"/>
</dbReference>
<dbReference type="PROSITE" id="PS50956">
    <property type="entry name" value="HTH_ASNC_2"/>
    <property type="match status" value="1"/>
</dbReference>
<dbReference type="InterPro" id="IPR019887">
    <property type="entry name" value="Tscrpt_reg_AsnC/Lrp_C"/>
</dbReference>
<evidence type="ECO:0000256" key="3">
    <source>
        <dbReference type="ARBA" id="ARBA00023163"/>
    </source>
</evidence>
<evidence type="ECO:0000256" key="1">
    <source>
        <dbReference type="ARBA" id="ARBA00023015"/>
    </source>
</evidence>
<evidence type="ECO:0000259" key="4">
    <source>
        <dbReference type="PROSITE" id="PS50956"/>
    </source>
</evidence>
<comment type="caution">
    <text evidence="5">The sequence shown here is derived from an EMBL/GenBank/DDBJ whole genome shotgun (WGS) entry which is preliminary data.</text>
</comment>
<dbReference type="InterPro" id="IPR050684">
    <property type="entry name" value="HTH-Siroheme_Decarb"/>
</dbReference>
<proteinExistence type="predicted"/>
<dbReference type="SMART" id="SM00344">
    <property type="entry name" value="HTH_ASNC"/>
    <property type="match status" value="1"/>
</dbReference>
<dbReference type="SUPFAM" id="SSF46785">
    <property type="entry name" value="Winged helix' DNA-binding domain"/>
    <property type="match status" value="1"/>
</dbReference>
<dbReference type="Proteomes" id="UP000183085">
    <property type="component" value="Unassembled WGS sequence"/>
</dbReference>